<dbReference type="Pfam" id="PF16280">
    <property type="entry name" value="DUF4928"/>
    <property type="match status" value="1"/>
</dbReference>
<gene>
    <name evidence="1" type="ORF">G8L18_000176</name>
</gene>
<comment type="caution">
    <text evidence="1">The sequence shown here is derived from an EMBL/GenBank/DDBJ whole genome shotgun (WGS) entry which is preliminary data.</text>
</comment>
<organism evidence="1">
    <name type="scientific">Salmonella enterica</name>
    <name type="common">Salmonella choleraesuis</name>
    <dbReference type="NCBI Taxonomy" id="28901"/>
    <lineage>
        <taxon>Bacteria</taxon>
        <taxon>Pseudomonadati</taxon>
        <taxon>Pseudomonadota</taxon>
        <taxon>Gammaproteobacteria</taxon>
        <taxon>Enterobacterales</taxon>
        <taxon>Enterobacteriaceae</taxon>
        <taxon>Salmonella</taxon>
    </lineage>
</organism>
<name>A0A742XSE3_SALER</name>
<reference evidence="1" key="2">
    <citation type="submission" date="2020-02" db="EMBL/GenBank/DDBJ databases">
        <authorList>
            <consortium name="NCBI Pathogen Detection Project"/>
        </authorList>
    </citation>
    <scope>NUCLEOTIDE SEQUENCE</scope>
    <source>
        <strain evidence="1">MA.CK_98/00009211</strain>
    </source>
</reference>
<accession>A0A742XSE3</accession>
<proteinExistence type="predicted"/>
<dbReference type="InterPro" id="IPR032564">
    <property type="entry name" value="DUF4928"/>
</dbReference>
<protein>
    <submittedName>
        <fullName evidence="1">DUF4928 domain-containing protein</fullName>
    </submittedName>
</protein>
<reference evidence="1" key="1">
    <citation type="journal article" date="2018" name="Genome Biol.">
        <title>SKESA: strategic k-mer extension for scrupulous assemblies.</title>
        <authorList>
            <person name="Souvorov A."/>
            <person name="Agarwala R."/>
            <person name="Lipman D.J."/>
        </authorList>
    </citation>
    <scope>NUCLEOTIDE SEQUENCE</scope>
    <source>
        <strain evidence="1">MA.CK_98/00009211</strain>
    </source>
</reference>
<sequence>MIDLSTRLFEYQKVNRLISKGKLATMLFVSRLAVKKGLPLDPSVLVTDRKGQVQGLGKSAVQAILKEYNILRVLAEEGGRTSRGSLGDMQNYVNFLNELHSEGFEDTLAIEKWWVERVKDYFAAQPFVLRYDMSKSLRYIIRELIAQAFKRQKENPGTMYAGAVLQHLIGAKLSVVLGHDKVKNHGFSVADSVSSRSGDFVIDDVAIHITTAPGEALLRKCKRNLEAGIKPIIITTYSSLPGAESLADIQGIEGRVDIWEAEQFIAANIYELSQFDASQRKCTVERLIEEYNNIITSCETDPSLKIVIG</sequence>
<evidence type="ECO:0000313" key="1">
    <source>
        <dbReference type="EMBL" id="HAF1734841.1"/>
    </source>
</evidence>
<dbReference type="EMBL" id="DAAUJH010000001">
    <property type="protein sequence ID" value="HAF1734841.1"/>
    <property type="molecule type" value="Genomic_DNA"/>
</dbReference>
<dbReference type="AlphaFoldDB" id="A0A742XSE3"/>